<protein>
    <submittedName>
        <fullName evidence="3">Uncharacterized protein</fullName>
    </submittedName>
</protein>
<keyword evidence="4" id="KW-1185">Reference proteome</keyword>
<feature type="compositionally biased region" description="Basic and acidic residues" evidence="2">
    <location>
        <begin position="250"/>
        <end position="266"/>
    </location>
</feature>
<comment type="caution">
    <text evidence="3">The sequence shown here is derived from an EMBL/GenBank/DDBJ whole genome shotgun (WGS) entry which is preliminary data.</text>
</comment>
<evidence type="ECO:0000313" key="4">
    <source>
        <dbReference type="Proteomes" id="UP000770661"/>
    </source>
</evidence>
<feature type="region of interest" description="Disordered" evidence="2">
    <location>
        <begin position="385"/>
        <end position="420"/>
    </location>
</feature>
<dbReference type="Proteomes" id="UP000770661">
    <property type="component" value="Unassembled WGS sequence"/>
</dbReference>
<feature type="compositionally biased region" description="Basic and acidic residues" evidence="2">
    <location>
        <begin position="1"/>
        <end position="16"/>
    </location>
</feature>
<feature type="coiled-coil region" evidence="1">
    <location>
        <begin position="43"/>
        <end position="202"/>
    </location>
</feature>
<reference evidence="3" key="1">
    <citation type="submission" date="2020-07" db="EMBL/GenBank/DDBJ databases">
        <title>The High-quality genome of the commercially important snow crab, Chionoecetes opilio.</title>
        <authorList>
            <person name="Jeong J.-H."/>
            <person name="Ryu S."/>
        </authorList>
    </citation>
    <scope>NUCLEOTIDE SEQUENCE</scope>
    <source>
        <strain evidence="3">MADBK_172401_WGS</strain>
        <tissue evidence="3">Digestive gland</tissue>
    </source>
</reference>
<sequence>MQGLREAKDVTERRMQEVMSYVQQSSLQRTPPTGRDNDDDDALASWKQELKKLEMEKKKVEERCTEVESQGRHLEVQLKEAEVTLELEKNSKTDFEKQLKKARESVSKLQRDLSAMRQQQEMVRDIEAQQTELELEVKAREAAMETLRKKLEAVNKEKLDLKDKIMQLKEEKLSFELIKQEKEFTEQMQRKTEERLHDLQRRISRDYVSKASLQVLQKELENKYQLELSSKLAELNHIMQEQNKQQESLTKSKDSREQELKNELSRKSEEVIRLNAKLSVLDERGDTWRVRHDRLLALYQQQADLSHSHSLTASRKHHEDPLSISLQEIDKHLKTPLATSEFIRQLTPPVSLQLPPPPGNIDSYHYTHSDLLDRTLHSYLNSSTRSRYSVTDDKPQAKISPLQPSSHHSQHHSRLPDLEQSRDDYVDLLKMKYGI</sequence>
<dbReference type="AlphaFoldDB" id="A0A8J4YSP2"/>
<feature type="compositionally biased region" description="Polar residues" evidence="2">
    <location>
        <begin position="21"/>
        <end position="31"/>
    </location>
</feature>
<evidence type="ECO:0000256" key="1">
    <source>
        <dbReference type="SAM" id="Coils"/>
    </source>
</evidence>
<dbReference type="OrthoDB" id="6374608at2759"/>
<evidence type="ECO:0000256" key="2">
    <source>
        <dbReference type="SAM" id="MobiDB-lite"/>
    </source>
</evidence>
<feature type="region of interest" description="Disordered" evidence="2">
    <location>
        <begin position="1"/>
        <end position="42"/>
    </location>
</feature>
<evidence type="ECO:0000313" key="3">
    <source>
        <dbReference type="EMBL" id="KAG0730029.1"/>
    </source>
</evidence>
<keyword evidence="1" id="KW-0175">Coiled coil</keyword>
<gene>
    <name evidence="3" type="ORF">GWK47_029149</name>
</gene>
<dbReference type="EMBL" id="JACEEZ010000598">
    <property type="protein sequence ID" value="KAG0730029.1"/>
    <property type="molecule type" value="Genomic_DNA"/>
</dbReference>
<accession>A0A8J4YSP2</accession>
<organism evidence="3 4">
    <name type="scientific">Chionoecetes opilio</name>
    <name type="common">Atlantic snow crab</name>
    <name type="synonym">Cancer opilio</name>
    <dbReference type="NCBI Taxonomy" id="41210"/>
    <lineage>
        <taxon>Eukaryota</taxon>
        <taxon>Metazoa</taxon>
        <taxon>Ecdysozoa</taxon>
        <taxon>Arthropoda</taxon>
        <taxon>Crustacea</taxon>
        <taxon>Multicrustacea</taxon>
        <taxon>Malacostraca</taxon>
        <taxon>Eumalacostraca</taxon>
        <taxon>Eucarida</taxon>
        <taxon>Decapoda</taxon>
        <taxon>Pleocyemata</taxon>
        <taxon>Brachyura</taxon>
        <taxon>Eubrachyura</taxon>
        <taxon>Majoidea</taxon>
        <taxon>Majidae</taxon>
        <taxon>Chionoecetes</taxon>
    </lineage>
</organism>
<proteinExistence type="predicted"/>
<name>A0A8J4YSP2_CHIOP</name>
<feature type="region of interest" description="Disordered" evidence="2">
    <location>
        <begin position="242"/>
        <end position="266"/>
    </location>
</feature>